<evidence type="ECO:0008006" key="9">
    <source>
        <dbReference type="Google" id="ProtNLM"/>
    </source>
</evidence>
<evidence type="ECO:0000256" key="4">
    <source>
        <dbReference type="ARBA" id="ARBA00022989"/>
    </source>
</evidence>
<dbReference type="EMBL" id="CP029210">
    <property type="protein sequence ID" value="AWI54415.1"/>
    <property type="molecule type" value="Genomic_DNA"/>
</dbReference>
<evidence type="ECO:0000256" key="5">
    <source>
        <dbReference type="ARBA" id="ARBA00023136"/>
    </source>
</evidence>
<evidence type="ECO:0000256" key="3">
    <source>
        <dbReference type="ARBA" id="ARBA00022692"/>
    </source>
</evidence>
<protein>
    <recommendedName>
        <fullName evidence="9">LemA family protein</fullName>
    </recommendedName>
</protein>
<proteinExistence type="inferred from homology"/>
<sequence length="197" mass="21775">MSVSDVILLALGAIVLFWAVGAYNRLIRLRNEIANAFAQIDVQLKRRHDLIPNLVETARAYLQHERDTLERVTAARAQVVAATDLVKAQPNQPGPIKSLNLAEGALAGALGRFMAVVEAYPELKADQQLQDLREELTHTENKVAFSRQLFNDATLDYNNAAHQFPANLIAGLFGFKTAEMLQSTQSEAERAPVTVRL</sequence>
<dbReference type="KEGG" id="aon:DEH84_14025"/>
<dbReference type="OrthoDB" id="9804152at2"/>
<evidence type="ECO:0000313" key="7">
    <source>
        <dbReference type="EMBL" id="AWI54415.1"/>
    </source>
</evidence>
<reference evidence="7 8" key="1">
    <citation type="submission" date="2018-05" db="EMBL/GenBank/DDBJ databases">
        <title>complete genome sequence of Aquabacterium olei NBRC 110486.</title>
        <authorList>
            <person name="Tang B."/>
            <person name="Chang J."/>
            <person name="Zhang L."/>
            <person name="Yang H."/>
        </authorList>
    </citation>
    <scope>NUCLEOTIDE SEQUENCE [LARGE SCALE GENOMIC DNA]</scope>
    <source>
        <strain evidence="7 8">NBRC 110486</strain>
    </source>
</reference>
<keyword evidence="6" id="KW-0175">Coiled coil</keyword>
<evidence type="ECO:0000313" key="8">
    <source>
        <dbReference type="Proteomes" id="UP000244892"/>
    </source>
</evidence>
<evidence type="ECO:0000256" key="2">
    <source>
        <dbReference type="ARBA" id="ARBA00008854"/>
    </source>
</evidence>
<keyword evidence="3" id="KW-0812">Transmembrane</keyword>
<comment type="subcellular location">
    <subcellularLocation>
        <location evidence="1">Membrane</location>
        <topology evidence="1">Single-pass membrane protein</topology>
    </subcellularLocation>
</comment>
<keyword evidence="4" id="KW-1133">Transmembrane helix</keyword>
<name>A0A2U8FTN9_9BURK</name>
<evidence type="ECO:0000256" key="6">
    <source>
        <dbReference type="SAM" id="Coils"/>
    </source>
</evidence>
<comment type="similarity">
    <text evidence="2">Belongs to the LemA family.</text>
</comment>
<feature type="coiled-coil region" evidence="6">
    <location>
        <begin position="122"/>
        <end position="149"/>
    </location>
</feature>
<dbReference type="Pfam" id="PF04011">
    <property type="entry name" value="LemA"/>
    <property type="match status" value="1"/>
</dbReference>
<dbReference type="PANTHER" id="PTHR34478">
    <property type="entry name" value="PROTEIN LEMA"/>
    <property type="match status" value="1"/>
</dbReference>
<keyword evidence="8" id="KW-1185">Reference proteome</keyword>
<dbReference type="InterPro" id="IPR023353">
    <property type="entry name" value="LemA-like_dom_sf"/>
</dbReference>
<dbReference type="RefSeq" id="WP_109037411.1">
    <property type="nucleotide sequence ID" value="NZ_CP029210.1"/>
</dbReference>
<dbReference type="AlphaFoldDB" id="A0A2U8FTN9"/>
<dbReference type="SUPFAM" id="SSF140478">
    <property type="entry name" value="LemA-like"/>
    <property type="match status" value="1"/>
</dbReference>
<gene>
    <name evidence="7" type="ORF">DEH84_14025</name>
</gene>
<dbReference type="GO" id="GO:0016020">
    <property type="term" value="C:membrane"/>
    <property type="evidence" value="ECO:0007669"/>
    <property type="project" value="UniProtKB-SubCell"/>
</dbReference>
<dbReference type="PANTHER" id="PTHR34478:SF1">
    <property type="entry name" value="PROTEIN LEMA"/>
    <property type="match status" value="1"/>
</dbReference>
<dbReference type="Proteomes" id="UP000244892">
    <property type="component" value="Chromosome"/>
</dbReference>
<organism evidence="7 8">
    <name type="scientific">Aquabacterium olei</name>
    <dbReference type="NCBI Taxonomy" id="1296669"/>
    <lineage>
        <taxon>Bacteria</taxon>
        <taxon>Pseudomonadati</taxon>
        <taxon>Pseudomonadota</taxon>
        <taxon>Betaproteobacteria</taxon>
        <taxon>Burkholderiales</taxon>
        <taxon>Aquabacterium</taxon>
    </lineage>
</organism>
<accession>A0A2U8FTN9</accession>
<evidence type="ECO:0000256" key="1">
    <source>
        <dbReference type="ARBA" id="ARBA00004167"/>
    </source>
</evidence>
<dbReference type="Gene3D" id="1.20.1440.20">
    <property type="entry name" value="LemA-like domain"/>
    <property type="match status" value="1"/>
</dbReference>
<keyword evidence="5" id="KW-0472">Membrane</keyword>
<dbReference type="InterPro" id="IPR007156">
    <property type="entry name" value="MamQ_LemA"/>
</dbReference>